<name>A0A7J7P4X7_9MAGN</name>
<dbReference type="EMBL" id="JACGCM010000287">
    <property type="protein sequence ID" value="KAF6174184.1"/>
    <property type="molecule type" value="Genomic_DNA"/>
</dbReference>
<gene>
    <name evidence="2" type="ORF">GIB67_033716</name>
</gene>
<comment type="caution">
    <text evidence="2">The sequence shown here is derived from an EMBL/GenBank/DDBJ whole genome shotgun (WGS) entry which is preliminary data.</text>
</comment>
<dbReference type="Proteomes" id="UP000541444">
    <property type="component" value="Unassembled WGS sequence"/>
</dbReference>
<keyword evidence="1" id="KW-0472">Membrane</keyword>
<protein>
    <submittedName>
        <fullName evidence="2">Uncharacterized protein</fullName>
    </submittedName>
</protein>
<keyword evidence="3" id="KW-1185">Reference proteome</keyword>
<dbReference type="AlphaFoldDB" id="A0A7J7P4X7"/>
<keyword evidence="1" id="KW-1133">Transmembrane helix</keyword>
<evidence type="ECO:0000313" key="2">
    <source>
        <dbReference type="EMBL" id="KAF6174184.1"/>
    </source>
</evidence>
<sequence>MGHPGRVLVFIGASRVGFLSTTKKKKRCFQRLVVAKSDSVVPSKGAPEIKTEEENLTSGISIPSTAPIEPYHPVIQIAVVLVIVFTLLAMFLQSIHLTICTYRKNKETKKLDKLLEELKNEMHKME</sequence>
<proteinExistence type="predicted"/>
<evidence type="ECO:0000256" key="1">
    <source>
        <dbReference type="SAM" id="Phobius"/>
    </source>
</evidence>
<feature type="transmembrane region" description="Helical" evidence="1">
    <location>
        <begin position="74"/>
        <end position="100"/>
    </location>
</feature>
<keyword evidence="1" id="KW-0812">Transmembrane</keyword>
<evidence type="ECO:0000313" key="3">
    <source>
        <dbReference type="Proteomes" id="UP000541444"/>
    </source>
</evidence>
<accession>A0A7J7P4X7</accession>
<organism evidence="2 3">
    <name type="scientific">Kingdonia uniflora</name>
    <dbReference type="NCBI Taxonomy" id="39325"/>
    <lineage>
        <taxon>Eukaryota</taxon>
        <taxon>Viridiplantae</taxon>
        <taxon>Streptophyta</taxon>
        <taxon>Embryophyta</taxon>
        <taxon>Tracheophyta</taxon>
        <taxon>Spermatophyta</taxon>
        <taxon>Magnoliopsida</taxon>
        <taxon>Ranunculales</taxon>
        <taxon>Circaeasteraceae</taxon>
        <taxon>Kingdonia</taxon>
    </lineage>
</organism>
<reference evidence="2 3" key="1">
    <citation type="journal article" date="2020" name="IScience">
        <title>Genome Sequencing of the Endangered Kingdonia uniflora (Circaeasteraceae, Ranunculales) Reveals Potential Mechanisms of Evolutionary Specialization.</title>
        <authorList>
            <person name="Sun Y."/>
            <person name="Deng T."/>
            <person name="Zhang A."/>
            <person name="Moore M.J."/>
            <person name="Landis J.B."/>
            <person name="Lin N."/>
            <person name="Zhang H."/>
            <person name="Zhang X."/>
            <person name="Huang J."/>
            <person name="Zhang X."/>
            <person name="Sun H."/>
            <person name="Wang H."/>
        </authorList>
    </citation>
    <scope>NUCLEOTIDE SEQUENCE [LARGE SCALE GENOMIC DNA]</scope>
    <source>
        <strain evidence="2">TB1705</strain>
        <tissue evidence="2">Leaf</tissue>
    </source>
</reference>